<dbReference type="InterPro" id="IPR051533">
    <property type="entry name" value="WaaL-like"/>
</dbReference>
<keyword evidence="8" id="KW-1185">Reference proteome</keyword>
<evidence type="ECO:0000256" key="5">
    <source>
        <dbReference type="SAM" id="Phobius"/>
    </source>
</evidence>
<evidence type="ECO:0000256" key="1">
    <source>
        <dbReference type="ARBA" id="ARBA00004141"/>
    </source>
</evidence>
<dbReference type="EMBL" id="JADEVV010000006">
    <property type="protein sequence ID" value="MBE9252859.1"/>
    <property type="molecule type" value="Genomic_DNA"/>
</dbReference>
<feature type="transmembrane region" description="Helical" evidence="5">
    <location>
        <begin position="326"/>
        <end position="344"/>
    </location>
</feature>
<proteinExistence type="predicted"/>
<keyword evidence="2 5" id="KW-0812">Transmembrane</keyword>
<feature type="transmembrane region" description="Helical" evidence="5">
    <location>
        <begin position="184"/>
        <end position="203"/>
    </location>
</feature>
<feature type="transmembrane region" description="Helical" evidence="5">
    <location>
        <begin position="290"/>
        <end position="314"/>
    </location>
</feature>
<feature type="domain" description="O-antigen ligase-related" evidence="6">
    <location>
        <begin position="151"/>
        <end position="295"/>
    </location>
</feature>
<evidence type="ECO:0000256" key="2">
    <source>
        <dbReference type="ARBA" id="ARBA00022692"/>
    </source>
</evidence>
<organism evidence="7 8">
    <name type="scientific">Synechocystis salina LEGE 00031</name>
    <dbReference type="NCBI Taxonomy" id="1828736"/>
    <lineage>
        <taxon>Bacteria</taxon>
        <taxon>Bacillati</taxon>
        <taxon>Cyanobacteriota</taxon>
        <taxon>Cyanophyceae</taxon>
        <taxon>Synechococcales</taxon>
        <taxon>Merismopediaceae</taxon>
        <taxon>Synechocystis</taxon>
    </lineage>
</organism>
<name>A0ABR9VNF0_9SYNC</name>
<dbReference type="GO" id="GO:0016874">
    <property type="term" value="F:ligase activity"/>
    <property type="evidence" value="ECO:0007669"/>
    <property type="project" value="UniProtKB-KW"/>
</dbReference>
<feature type="transmembrane region" description="Helical" evidence="5">
    <location>
        <begin position="144"/>
        <end position="164"/>
    </location>
</feature>
<dbReference type="PANTHER" id="PTHR37422">
    <property type="entry name" value="TEICHURONIC ACID BIOSYNTHESIS PROTEIN TUAE"/>
    <property type="match status" value="1"/>
</dbReference>
<feature type="transmembrane region" description="Helical" evidence="5">
    <location>
        <begin position="101"/>
        <end position="124"/>
    </location>
</feature>
<dbReference type="Proteomes" id="UP000658720">
    <property type="component" value="Unassembled WGS sequence"/>
</dbReference>
<keyword evidence="7" id="KW-0436">Ligase</keyword>
<evidence type="ECO:0000256" key="4">
    <source>
        <dbReference type="ARBA" id="ARBA00023136"/>
    </source>
</evidence>
<evidence type="ECO:0000313" key="8">
    <source>
        <dbReference type="Proteomes" id="UP000658720"/>
    </source>
</evidence>
<dbReference type="PANTHER" id="PTHR37422:SF13">
    <property type="entry name" value="LIPOPOLYSACCHARIDE BIOSYNTHESIS PROTEIN PA4999-RELATED"/>
    <property type="match status" value="1"/>
</dbReference>
<dbReference type="Pfam" id="PF04932">
    <property type="entry name" value="Wzy_C"/>
    <property type="match status" value="1"/>
</dbReference>
<reference evidence="7 8" key="1">
    <citation type="submission" date="2020-10" db="EMBL/GenBank/DDBJ databases">
        <authorList>
            <person name="Castelo-Branco R."/>
            <person name="Eusebio N."/>
            <person name="Adriana R."/>
            <person name="Vieira A."/>
            <person name="Brugerolle De Fraissinette N."/>
            <person name="Rezende De Castro R."/>
            <person name="Schneider M.P."/>
            <person name="Vasconcelos V."/>
            <person name="Leao P.N."/>
        </authorList>
    </citation>
    <scope>NUCLEOTIDE SEQUENCE [LARGE SCALE GENOMIC DNA]</scope>
    <source>
        <strain evidence="7 8">LEGE 00031</strain>
    </source>
</reference>
<gene>
    <name evidence="7" type="ORF">IQ217_03100</name>
</gene>
<comment type="caution">
    <text evidence="7">The sequence shown here is derived from an EMBL/GenBank/DDBJ whole genome shotgun (WGS) entry which is preliminary data.</text>
</comment>
<dbReference type="InterPro" id="IPR007016">
    <property type="entry name" value="O-antigen_ligase-rel_domated"/>
</dbReference>
<evidence type="ECO:0000313" key="7">
    <source>
        <dbReference type="EMBL" id="MBE9252859.1"/>
    </source>
</evidence>
<feature type="transmembrane region" description="Helical" evidence="5">
    <location>
        <begin position="356"/>
        <end position="373"/>
    </location>
</feature>
<keyword evidence="4 5" id="KW-0472">Membrane</keyword>
<evidence type="ECO:0000256" key="3">
    <source>
        <dbReference type="ARBA" id="ARBA00022989"/>
    </source>
</evidence>
<comment type="subcellular location">
    <subcellularLocation>
        <location evidence="1">Membrane</location>
        <topology evidence="1">Multi-pass membrane protein</topology>
    </subcellularLocation>
</comment>
<accession>A0ABR9VNF0</accession>
<sequence>MWTALTLWFLLTTFTAHDRGEALLGLANFVPYFIVFLAFSQVICQFKQLNNLAWLLTANTVVLVILGFGQIYGNWATPDWLAAIGTNLVAGGRPEGRMSSLLMYANLFSAWLLMVFPLSLGLLIQCIRRWHFTAPSNRLNPPPLVWALLLACILEAIALVLTGSRSAWGIGLLIGIAYAIYLSWYWLVALAGGATAMVLWASFGPFGKEPLRMIVPKYFWGRLSDELYPDRYRTALRSTQWQFSWDMFLDQPIFGQGLRNFTPLYQAAMNVWIGHPHNLVLMLLGETGLIGTGLMLGAVGFILAQGMMLLINLGRCRGFRRQSQHLLLLSYGIAFAALCLYNLFDVTIFDMRNNVLGWIFLAAIAGVSQRYGAKLARGNPAKLEVPG</sequence>
<feature type="transmembrane region" description="Helical" evidence="5">
    <location>
        <begin position="51"/>
        <end position="72"/>
    </location>
</feature>
<keyword evidence="3 5" id="KW-1133">Transmembrane helix</keyword>
<feature type="transmembrane region" description="Helical" evidence="5">
    <location>
        <begin position="26"/>
        <end position="44"/>
    </location>
</feature>
<protein>
    <submittedName>
        <fullName evidence="7">O-antigen ligase family protein</fullName>
    </submittedName>
</protein>
<evidence type="ECO:0000259" key="6">
    <source>
        <dbReference type="Pfam" id="PF04932"/>
    </source>
</evidence>